<evidence type="ECO:0008006" key="3">
    <source>
        <dbReference type="Google" id="ProtNLM"/>
    </source>
</evidence>
<accession>A0AAV8Z5H6</accession>
<dbReference type="GO" id="GO:0003690">
    <property type="term" value="F:double-stranded DNA binding"/>
    <property type="evidence" value="ECO:0007669"/>
    <property type="project" value="InterPro"/>
</dbReference>
<protein>
    <recommendedName>
        <fullName evidence="3">DUF4371 domain-containing protein</fullName>
    </recommendedName>
</protein>
<dbReference type="GO" id="GO:0006357">
    <property type="term" value="P:regulation of transcription by RNA polymerase II"/>
    <property type="evidence" value="ECO:0007669"/>
    <property type="project" value="InterPro"/>
</dbReference>
<dbReference type="GO" id="GO:0005634">
    <property type="term" value="C:nucleus"/>
    <property type="evidence" value="ECO:0007669"/>
    <property type="project" value="InterPro"/>
</dbReference>
<dbReference type="AlphaFoldDB" id="A0AAV8Z5H6"/>
<name>A0AAV8Z5H6_9CUCU</name>
<comment type="caution">
    <text evidence="1">The sequence shown here is derived from an EMBL/GenBank/DDBJ whole genome shotgun (WGS) entry which is preliminary data.</text>
</comment>
<dbReference type="InterPro" id="IPR033375">
    <property type="entry name" value="Cggbp1"/>
</dbReference>
<evidence type="ECO:0000313" key="1">
    <source>
        <dbReference type="EMBL" id="KAJ8958994.1"/>
    </source>
</evidence>
<keyword evidence="2" id="KW-1185">Reference proteome</keyword>
<dbReference type="PANTHER" id="PTHR32344:SF1">
    <property type="entry name" value="U1-TYPE DOMAIN-CONTAINING PROTEIN"/>
    <property type="match status" value="1"/>
</dbReference>
<reference evidence="1" key="1">
    <citation type="journal article" date="2023" name="Insect Mol. Biol.">
        <title>Genome sequencing provides insights into the evolution of gene families encoding plant cell wall-degrading enzymes in longhorned beetles.</title>
        <authorList>
            <person name="Shin N.R."/>
            <person name="Okamura Y."/>
            <person name="Kirsch R."/>
            <person name="Pauchet Y."/>
        </authorList>
    </citation>
    <scope>NUCLEOTIDE SEQUENCE</scope>
    <source>
        <strain evidence="1">RBIC_L_NR</strain>
    </source>
</reference>
<gene>
    <name evidence="1" type="ORF">NQ314_006321</name>
</gene>
<sequence>MYILEIELQKIVCEKKFQVDQHLKTSIYKAKLQKMKSESVQQSVKTTFQNVENQTRSETEVFHQDLCKGLVTASIPLKKLQNTPFEKFLQKYCNQNIPDESTIRKKNVHAGYKTVIQEIKVSLDNDSFYIIVDESTDTCDRYIAHLIIGALQGNNLSKPYLIAQKS</sequence>
<proteinExistence type="predicted"/>
<evidence type="ECO:0000313" key="2">
    <source>
        <dbReference type="Proteomes" id="UP001162156"/>
    </source>
</evidence>
<dbReference type="EMBL" id="JANEYF010001703">
    <property type="protein sequence ID" value="KAJ8958994.1"/>
    <property type="molecule type" value="Genomic_DNA"/>
</dbReference>
<dbReference type="PANTHER" id="PTHR32344">
    <property type="entry name" value="U1-TYPE DOMAIN-CONTAINING PROTEIN"/>
    <property type="match status" value="1"/>
</dbReference>
<organism evidence="1 2">
    <name type="scientific">Rhamnusium bicolor</name>
    <dbReference type="NCBI Taxonomy" id="1586634"/>
    <lineage>
        <taxon>Eukaryota</taxon>
        <taxon>Metazoa</taxon>
        <taxon>Ecdysozoa</taxon>
        <taxon>Arthropoda</taxon>
        <taxon>Hexapoda</taxon>
        <taxon>Insecta</taxon>
        <taxon>Pterygota</taxon>
        <taxon>Neoptera</taxon>
        <taxon>Endopterygota</taxon>
        <taxon>Coleoptera</taxon>
        <taxon>Polyphaga</taxon>
        <taxon>Cucujiformia</taxon>
        <taxon>Chrysomeloidea</taxon>
        <taxon>Cerambycidae</taxon>
        <taxon>Lepturinae</taxon>
        <taxon>Rhagiini</taxon>
        <taxon>Rhamnusium</taxon>
    </lineage>
</organism>
<dbReference type="Proteomes" id="UP001162156">
    <property type="component" value="Unassembled WGS sequence"/>
</dbReference>